<keyword evidence="2" id="KW-0813">Transport</keyword>
<feature type="transmembrane region" description="Helical" evidence="9">
    <location>
        <begin position="149"/>
        <end position="166"/>
    </location>
</feature>
<keyword evidence="4 9" id="KW-0812">Transmembrane</keyword>
<dbReference type="PANTHER" id="PTHR24221:SF654">
    <property type="entry name" value="ATP-BINDING CASSETTE SUB-FAMILY B MEMBER 6"/>
    <property type="match status" value="1"/>
</dbReference>
<dbReference type="InterPro" id="IPR039421">
    <property type="entry name" value="Type_1_exporter"/>
</dbReference>
<evidence type="ECO:0000256" key="3">
    <source>
        <dbReference type="ARBA" id="ARBA00022475"/>
    </source>
</evidence>
<dbReference type="PROSITE" id="PS00211">
    <property type="entry name" value="ABC_TRANSPORTER_1"/>
    <property type="match status" value="1"/>
</dbReference>
<dbReference type="PANTHER" id="PTHR24221">
    <property type="entry name" value="ATP-BINDING CASSETTE SUB-FAMILY B"/>
    <property type="match status" value="1"/>
</dbReference>
<sequence>MTTSSGTRHTTFTAFLVGARSLWQHPGLAVAFLVATLTQGTLQGGMVWALRQVLIILNGPGGMNRRVLLVGALAVCAIWFVRAAGIYAAQVLAGRLASRVELRWMREVLEKLLTLPVSFFDKSSRGDLVMTAYNDTKTVRLVTVQFGQLVLYLSQLAGLMVAAWAMSAKLTLIGLFFAPLGCVPVYWLGRRLTEAARREQKQGVSLQDSYLQLTSGIRVIKVNAGESQILERARQVSQQLWRSVLRQIHAGGLARLLLDGVEGFGLILILVIGGADVAAGRMPWQSLLGLLLAVMAIYAPVLGLLSIYSYIRQAIPDLDRLDRILNTVPEIQDRPGARPLHEGPATIELRNVSFTYNGQPALSDISAVIHRGETIGIVGPTGAGKSTLLSLLLRFYDPTDGAILFDGVDLRDLRHRDLMSQSSIVLQEPFLFIDTIANNIRMGRPGATLDEVVAAAKAAGVHDEILQMEFGYETVVGTGPEARGLSGGQKQRICVAAALLKNAPLLFLDEATNSLDSVSEAKVQAAIERLMRHRTTFVIAHRFSTLRNADRIIVLEQGRMVGFDSRTRLLTSCKTFRKLWASQMALVSDSPEVLPRRPEMMDV</sequence>
<keyword evidence="3" id="KW-1003">Cell membrane</keyword>
<dbReference type="PROSITE" id="PS50929">
    <property type="entry name" value="ABC_TM1F"/>
    <property type="match status" value="1"/>
</dbReference>
<dbReference type="EMBL" id="VBAL01000009">
    <property type="protein sequence ID" value="TMJ06756.1"/>
    <property type="molecule type" value="Genomic_DNA"/>
</dbReference>
<dbReference type="PROSITE" id="PS50893">
    <property type="entry name" value="ABC_TRANSPORTER_2"/>
    <property type="match status" value="1"/>
</dbReference>
<dbReference type="GO" id="GO:0034040">
    <property type="term" value="F:ATPase-coupled lipid transmembrane transporter activity"/>
    <property type="evidence" value="ECO:0007669"/>
    <property type="project" value="TreeGrafter"/>
</dbReference>
<dbReference type="SMART" id="SM00382">
    <property type="entry name" value="AAA"/>
    <property type="match status" value="1"/>
</dbReference>
<feature type="domain" description="ABC transmembrane type-1" evidence="11">
    <location>
        <begin position="30"/>
        <end position="313"/>
    </location>
</feature>
<keyword evidence="6 12" id="KW-0067">ATP-binding</keyword>
<dbReference type="Pfam" id="PF00005">
    <property type="entry name" value="ABC_tran"/>
    <property type="match status" value="1"/>
</dbReference>
<evidence type="ECO:0000259" key="10">
    <source>
        <dbReference type="PROSITE" id="PS50893"/>
    </source>
</evidence>
<evidence type="ECO:0000256" key="6">
    <source>
        <dbReference type="ARBA" id="ARBA00022840"/>
    </source>
</evidence>
<feature type="transmembrane region" description="Helical" evidence="9">
    <location>
        <begin position="68"/>
        <end position="89"/>
    </location>
</feature>
<gene>
    <name evidence="12" type="ORF">E6H01_00720</name>
</gene>
<keyword evidence="8 9" id="KW-0472">Membrane</keyword>
<dbReference type="Proteomes" id="UP000319353">
    <property type="component" value="Unassembled WGS sequence"/>
</dbReference>
<evidence type="ECO:0000256" key="2">
    <source>
        <dbReference type="ARBA" id="ARBA00022448"/>
    </source>
</evidence>
<evidence type="ECO:0000256" key="4">
    <source>
        <dbReference type="ARBA" id="ARBA00022692"/>
    </source>
</evidence>
<dbReference type="GO" id="GO:0140359">
    <property type="term" value="F:ABC-type transporter activity"/>
    <property type="evidence" value="ECO:0007669"/>
    <property type="project" value="InterPro"/>
</dbReference>
<dbReference type="InterPro" id="IPR036640">
    <property type="entry name" value="ABC1_TM_sf"/>
</dbReference>
<evidence type="ECO:0000313" key="13">
    <source>
        <dbReference type="Proteomes" id="UP000319353"/>
    </source>
</evidence>
<feature type="transmembrane region" description="Helical" evidence="9">
    <location>
        <begin position="256"/>
        <end position="275"/>
    </location>
</feature>
<dbReference type="AlphaFoldDB" id="A0A537LFL5"/>
<reference evidence="12 13" key="1">
    <citation type="journal article" date="2019" name="Nat. Microbiol.">
        <title>Mediterranean grassland soil C-N compound turnover is dependent on rainfall and depth, and is mediated by genomically divergent microorganisms.</title>
        <authorList>
            <person name="Diamond S."/>
            <person name="Andeer P.F."/>
            <person name="Li Z."/>
            <person name="Crits-Christoph A."/>
            <person name="Burstein D."/>
            <person name="Anantharaman K."/>
            <person name="Lane K.R."/>
            <person name="Thomas B.C."/>
            <person name="Pan C."/>
            <person name="Northen T.R."/>
            <person name="Banfield J.F."/>
        </authorList>
    </citation>
    <scope>NUCLEOTIDE SEQUENCE [LARGE SCALE GENOMIC DNA]</scope>
    <source>
        <strain evidence="12">NP_4</strain>
    </source>
</reference>
<dbReference type="FunFam" id="3.40.50.300:FF:000221">
    <property type="entry name" value="Multidrug ABC transporter ATP-binding protein"/>
    <property type="match status" value="1"/>
</dbReference>
<feature type="transmembrane region" description="Helical" evidence="9">
    <location>
        <begin position="28"/>
        <end position="48"/>
    </location>
</feature>
<evidence type="ECO:0000259" key="11">
    <source>
        <dbReference type="PROSITE" id="PS50929"/>
    </source>
</evidence>
<organism evidence="12 13">
    <name type="scientific">Candidatus Segetimicrobium genomatis</name>
    <dbReference type="NCBI Taxonomy" id="2569760"/>
    <lineage>
        <taxon>Bacteria</taxon>
        <taxon>Bacillati</taxon>
        <taxon>Candidatus Sysuimicrobiota</taxon>
        <taxon>Candidatus Sysuimicrobiia</taxon>
        <taxon>Candidatus Sysuimicrobiales</taxon>
        <taxon>Candidatus Segetimicrobiaceae</taxon>
        <taxon>Candidatus Segetimicrobium</taxon>
    </lineage>
</organism>
<dbReference type="InterPro" id="IPR017871">
    <property type="entry name" value="ABC_transporter-like_CS"/>
</dbReference>
<dbReference type="GO" id="GO:0005524">
    <property type="term" value="F:ATP binding"/>
    <property type="evidence" value="ECO:0007669"/>
    <property type="project" value="UniProtKB-KW"/>
</dbReference>
<evidence type="ECO:0000313" key="12">
    <source>
        <dbReference type="EMBL" id="TMJ06756.1"/>
    </source>
</evidence>
<evidence type="ECO:0000256" key="5">
    <source>
        <dbReference type="ARBA" id="ARBA00022741"/>
    </source>
</evidence>
<evidence type="ECO:0000256" key="1">
    <source>
        <dbReference type="ARBA" id="ARBA00004651"/>
    </source>
</evidence>
<dbReference type="GO" id="GO:0005886">
    <property type="term" value="C:plasma membrane"/>
    <property type="evidence" value="ECO:0007669"/>
    <property type="project" value="UniProtKB-SubCell"/>
</dbReference>
<feature type="domain" description="ABC transporter" evidence="10">
    <location>
        <begin position="347"/>
        <end position="582"/>
    </location>
</feature>
<keyword evidence="7 9" id="KW-1133">Transmembrane helix</keyword>
<comment type="subcellular location">
    <subcellularLocation>
        <location evidence="1">Cell membrane</location>
        <topology evidence="1">Multi-pass membrane protein</topology>
    </subcellularLocation>
</comment>
<dbReference type="GO" id="GO:0016887">
    <property type="term" value="F:ATP hydrolysis activity"/>
    <property type="evidence" value="ECO:0007669"/>
    <property type="project" value="InterPro"/>
</dbReference>
<evidence type="ECO:0000256" key="7">
    <source>
        <dbReference type="ARBA" id="ARBA00022989"/>
    </source>
</evidence>
<proteinExistence type="predicted"/>
<name>A0A537LFL5_9BACT</name>
<dbReference type="SUPFAM" id="SSF90123">
    <property type="entry name" value="ABC transporter transmembrane region"/>
    <property type="match status" value="1"/>
</dbReference>
<dbReference type="Gene3D" id="3.40.50.300">
    <property type="entry name" value="P-loop containing nucleotide triphosphate hydrolases"/>
    <property type="match status" value="1"/>
</dbReference>
<feature type="transmembrane region" description="Helical" evidence="9">
    <location>
        <begin position="172"/>
        <end position="189"/>
    </location>
</feature>
<dbReference type="Gene3D" id="1.20.1560.10">
    <property type="entry name" value="ABC transporter type 1, transmembrane domain"/>
    <property type="match status" value="1"/>
</dbReference>
<keyword evidence="5" id="KW-0547">Nucleotide-binding</keyword>
<accession>A0A537LFL5</accession>
<protein>
    <submittedName>
        <fullName evidence="12">ABC transporter ATP-binding protein</fullName>
    </submittedName>
</protein>
<dbReference type="InterPro" id="IPR003439">
    <property type="entry name" value="ABC_transporter-like_ATP-bd"/>
</dbReference>
<dbReference type="InterPro" id="IPR003593">
    <property type="entry name" value="AAA+_ATPase"/>
</dbReference>
<dbReference type="InterPro" id="IPR027417">
    <property type="entry name" value="P-loop_NTPase"/>
</dbReference>
<dbReference type="InterPro" id="IPR011527">
    <property type="entry name" value="ABC1_TM_dom"/>
</dbReference>
<feature type="transmembrane region" description="Helical" evidence="9">
    <location>
        <begin position="287"/>
        <end position="311"/>
    </location>
</feature>
<evidence type="ECO:0000256" key="8">
    <source>
        <dbReference type="ARBA" id="ARBA00023136"/>
    </source>
</evidence>
<dbReference type="Pfam" id="PF00664">
    <property type="entry name" value="ABC_membrane"/>
    <property type="match status" value="1"/>
</dbReference>
<evidence type="ECO:0000256" key="9">
    <source>
        <dbReference type="SAM" id="Phobius"/>
    </source>
</evidence>
<comment type="caution">
    <text evidence="12">The sequence shown here is derived from an EMBL/GenBank/DDBJ whole genome shotgun (WGS) entry which is preliminary data.</text>
</comment>
<dbReference type="SUPFAM" id="SSF52540">
    <property type="entry name" value="P-loop containing nucleoside triphosphate hydrolases"/>
    <property type="match status" value="1"/>
</dbReference>